<keyword evidence="2" id="KW-0560">Oxidoreductase</keyword>
<dbReference type="Gene3D" id="3.40.50.720">
    <property type="entry name" value="NAD(P)-binding Rossmann-like Domain"/>
    <property type="match status" value="1"/>
</dbReference>
<dbReference type="OrthoDB" id="5296at2759"/>
<evidence type="ECO:0000256" key="2">
    <source>
        <dbReference type="ARBA" id="ARBA00023002"/>
    </source>
</evidence>
<dbReference type="PANTHER" id="PTHR43544">
    <property type="entry name" value="SHORT-CHAIN DEHYDROGENASE/REDUCTASE"/>
    <property type="match status" value="1"/>
</dbReference>
<reference evidence="3" key="1">
    <citation type="submission" date="2020-08" db="EMBL/GenBank/DDBJ databases">
        <title>Multicomponent nature underlies the extraordinary mechanical properties of spider dragline silk.</title>
        <authorList>
            <person name="Kono N."/>
            <person name="Nakamura H."/>
            <person name="Mori M."/>
            <person name="Yoshida Y."/>
            <person name="Ohtoshi R."/>
            <person name="Malay A.D."/>
            <person name="Moran D.A.P."/>
            <person name="Tomita M."/>
            <person name="Numata K."/>
            <person name="Arakawa K."/>
        </authorList>
    </citation>
    <scope>NUCLEOTIDE SEQUENCE</scope>
</reference>
<dbReference type="InterPro" id="IPR002347">
    <property type="entry name" value="SDR_fam"/>
</dbReference>
<accession>A0A8X6TBW9</accession>
<comment type="caution">
    <text evidence="3">The sequence shown here is derived from an EMBL/GenBank/DDBJ whole genome shotgun (WGS) entry which is preliminary data.</text>
</comment>
<evidence type="ECO:0000313" key="4">
    <source>
        <dbReference type="Proteomes" id="UP000887013"/>
    </source>
</evidence>
<gene>
    <name evidence="3" type="primary">csgA_3</name>
    <name evidence="3" type="ORF">NPIL_176171</name>
</gene>
<protein>
    <submittedName>
        <fullName evidence="3">C-factor</fullName>
    </submittedName>
</protein>
<dbReference type="CDD" id="cd05325">
    <property type="entry name" value="carb_red_sniffer_like_SDR_c"/>
    <property type="match status" value="1"/>
</dbReference>
<dbReference type="EMBL" id="BMAW01100183">
    <property type="protein sequence ID" value="GFS93669.1"/>
    <property type="molecule type" value="Genomic_DNA"/>
</dbReference>
<evidence type="ECO:0000313" key="3">
    <source>
        <dbReference type="EMBL" id="GFS93669.1"/>
    </source>
</evidence>
<name>A0A8X6TBW9_NEPPI</name>
<dbReference type="GO" id="GO:0005737">
    <property type="term" value="C:cytoplasm"/>
    <property type="evidence" value="ECO:0007669"/>
    <property type="project" value="TreeGrafter"/>
</dbReference>
<dbReference type="SUPFAM" id="SSF51735">
    <property type="entry name" value="NAD(P)-binding Rossmann-fold domains"/>
    <property type="match status" value="1"/>
</dbReference>
<dbReference type="PRINTS" id="PR00081">
    <property type="entry name" value="GDHRDH"/>
</dbReference>
<keyword evidence="1" id="KW-0521">NADP</keyword>
<proteinExistence type="predicted"/>
<dbReference type="Proteomes" id="UP000887013">
    <property type="component" value="Unassembled WGS sequence"/>
</dbReference>
<dbReference type="InterPro" id="IPR051468">
    <property type="entry name" value="Fungal_SecMetab_SDRs"/>
</dbReference>
<dbReference type="AlphaFoldDB" id="A0A8X6TBW9"/>
<dbReference type="InterPro" id="IPR036291">
    <property type="entry name" value="NAD(P)-bd_dom_sf"/>
</dbReference>
<sequence>MESVLVTGANRGIGLEIVRRLAELPRPPRYVFATYRDKKSIRVLRSISDKSKKMQIKLIQMDVTEKRSVEKARKEIEAAVGDGGLNLLINNAGTAKWQYIPQTTKMNLQHHYETNTVGAVTVLQEMLPLLEKSASVKSAAEKSRMSVSRGAVVNISDRHGSIAELTDVHMENWRGLMGYRSSKAALNMAMRIYALWVKDKGVLVVNICPGWVRTDMGLKDADLHVSESVSDLLRLFPLLDDSHHGTFIDRKGDSIPY</sequence>
<organism evidence="3 4">
    <name type="scientific">Nephila pilipes</name>
    <name type="common">Giant wood spider</name>
    <name type="synonym">Nephila maculata</name>
    <dbReference type="NCBI Taxonomy" id="299642"/>
    <lineage>
        <taxon>Eukaryota</taxon>
        <taxon>Metazoa</taxon>
        <taxon>Ecdysozoa</taxon>
        <taxon>Arthropoda</taxon>
        <taxon>Chelicerata</taxon>
        <taxon>Arachnida</taxon>
        <taxon>Araneae</taxon>
        <taxon>Araneomorphae</taxon>
        <taxon>Entelegynae</taxon>
        <taxon>Araneoidea</taxon>
        <taxon>Nephilidae</taxon>
        <taxon>Nephila</taxon>
    </lineage>
</organism>
<dbReference type="PANTHER" id="PTHR43544:SF7">
    <property type="entry name" value="NADB-LER2"/>
    <property type="match status" value="1"/>
</dbReference>
<dbReference type="GO" id="GO:0016491">
    <property type="term" value="F:oxidoreductase activity"/>
    <property type="evidence" value="ECO:0007669"/>
    <property type="project" value="UniProtKB-KW"/>
</dbReference>
<dbReference type="Pfam" id="PF00106">
    <property type="entry name" value="adh_short"/>
    <property type="match status" value="1"/>
</dbReference>
<keyword evidence="4" id="KW-1185">Reference proteome</keyword>
<evidence type="ECO:0000256" key="1">
    <source>
        <dbReference type="ARBA" id="ARBA00022857"/>
    </source>
</evidence>